<name>A0AAV0EEM6_9ASTE</name>
<evidence type="ECO:0000256" key="1">
    <source>
        <dbReference type="SAM" id="MobiDB-lite"/>
    </source>
</evidence>
<comment type="caution">
    <text evidence="2">The sequence shown here is derived from an EMBL/GenBank/DDBJ whole genome shotgun (WGS) entry which is preliminary data.</text>
</comment>
<dbReference type="AlphaFoldDB" id="A0AAV0EEM6"/>
<feature type="region of interest" description="Disordered" evidence="1">
    <location>
        <begin position="62"/>
        <end position="88"/>
    </location>
</feature>
<dbReference type="Proteomes" id="UP001152523">
    <property type="component" value="Unassembled WGS sequence"/>
</dbReference>
<dbReference type="PANTHER" id="PTHR33696:SF3">
    <property type="entry name" value="FLZ-TYPE DOMAIN-CONTAINING PROTEIN"/>
    <property type="match status" value="1"/>
</dbReference>
<dbReference type="PANTHER" id="PTHR33696">
    <property type="entry name" value="T22J18.15-RELATED"/>
    <property type="match status" value="1"/>
</dbReference>
<feature type="region of interest" description="Disordered" evidence="1">
    <location>
        <begin position="1"/>
        <end position="23"/>
    </location>
</feature>
<gene>
    <name evidence="2" type="ORF">CEPIT_LOCUS23900</name>
</gene>
<keyword evidence="3" id="KW-1185">Reference proteome</keyword>
<evidence type="ECO:0000313" key="3">
    <source>
        <dbReference type="Proteomes" id="UP001152523"/>
    </source>
</evidence>
<feature type="compositionally biased region" description="Basic and acidic residues" evidence="1">
    <location>
        <begin position="1"/>
        <end position="15"/>
    </location>
</feature>
<feature type="compositionally biased region" description="Pro residues" evidence="1">
    <location>
        <begin position="69"/>
        <end position="80"/>
    </location>
</feature>
<protein>
    <submittedName>
        <fullName evidence="2">Uncharacterized protein</fullName>
    </submittedName>
</protein>
<proteinExistence type="predicted"/>
<reference evidence="2" key="1">
    <citation type="submission" date="2022-07" db="EMBL/GenBank/DDBJ databases">
        <authorList>
            <person name="Macas J."/>
            <person name="Novak P."/>
            <person name="Neumann P."/>
        </authorList>
    </citation>
    <scope>NUCLEOTIDE SEQUENCE</scope>
</reference>
<dbReference type="EMBL" id="CAMAPF010000921">
    <property type="protein sequence ID" value="CAH9121695.1"/>
    <property type="molecule type" value="Genomic_DNA"/>
</dbReference>
<organism evidence="2 3">
    <name type="scientific">Cuscuta epithymum</name>
    <dbReference type="NCBI Taxonomy" id="186058"/>
    <lineage>
        <taxon>Eukaryota</taxon>
        <taxon>Viridiplantae</taxon>
        <taxon>Streptophyta</taxon>
        <taxon>Embryophyta</taxon>
        <taxon>Tracheophyta</taxon>
        <taxon>Spermatophyta</taxon>
        <taxon>Magnoliopsida</taxon>
        <taxon>eudicotyledons</taxon>
        <taxon>Gunneridae</taxon>
        <taxon>Pentapetalae</taxon>
        <taxon>asterids</taxon>
        <taxon>lamiids</taxon>
        <taxon>Solanales</taxon>
        <taxon>Convolvulaceae</taxon>
        <taxon>Cuscuteae</taxon>
        <taxon>Cuscuta</taxon>
        <taxon>Cuscuta subgen. Cuscuta</taxon>
    </lineage>
</organism>
<sequence>MSKSEEKMSENHTLSKGDVPFSWEQKPGVRKAAVPVFHVHHPKLPPPPRAAAHDGCRRSPLKYHRGLQIPPPPCTAPPVPRNSSRKGVISKRDDPFLIAYMECTKNAGPKGDSFMWFGKDDGVRRKRKKKKKKNVGFFSCKDSCGVLEDKIVRASQLPVSRSQRADE</sequence>
<accession>A0AAV0EEM6</accession>
<evidence type="ECO:0000313" key="2">
    <source>
        <dbReference type="EMBL" id="CAH9121695.1"/>
    </source>
</evidence>